<protein>
    <submittedName>
        <fullName evidence="2">Cap-specific mRNA (nucleoside-2'-O-)-methyltransferase 1</fullName>
    </submittedName>
</protein>
<evidence type="ECO:0000313" key="2">
    <source>
        <dbReference type="WBParaSite" id="ES5_v2.g6941.t1"/>
    </source>
</evidence>
<dbReference type="WBParaSite" id="ES5_v2.g6941.t1">
    <property type="protein sequence ID" value="ES5_v2.g6941.t1"/>
    <property type="gene ID" value="ES5_v2.g6941"/>
</dbReference>
<proteinExistence type="predicted"/>
<dbReference type="Proteomes" id="UP000887579">
    <property type="component" value="Unplaced"/>
</dbReference>
<evidence type="ECO:0000313" key="1">
    <source>
        <dbReference type="Proteomes" id="UP000887579"/>
    </source>
</evidence>
<name>A0AC34GQY5_9BILA</name>
<organism evidence="1 2">
    <name type="scientific">Panagrolaimus sp. ES5</name>
    <dbReference type="NCBI Taxonomy" id="591445"/>
    <lineage>
        <taxon>Eukaryota</taxon>
        <taxon>Metazoa</taxon>
        <taxon>Ecdysozoa</taxon>
        <taxon>Nematoda</taxon>
        <taxon>Chromadorea</taxon>
        <taxon>Rhabditida</taxon>
        <taxon>Tylenchina</taxon>
        <taxon>Panagrolaimomorpha</taxon>
        <taxon>Panagrolaimoidea</taxon>
        <taxon>Panagrolaimidae</taxon>
        <taxon>Panagrolaimus</taxon>
    </lineage>
</organism>
<reference evidence="2" key="1">
    <citation type="submission" date="2022-11" db="UniProtKB">
        <authorList>
            <consortium name="WormBaseParasite"/>
        </authorList>
    </citation>
    <scope>IDENTIFICATION</scope>
</reference>
<accession>A0AC34GQY5</accession>
<sequence>MLNISNDARLRRQHVYVNVQTIFSSEPEKFDSIWNLVLENEKDDNNFHSAFTYRILNGVNNQSSLKQFLNDVLENPEIIQTLTKPRFNPDASAANSLTDKLKQLNIKPTHLEDALHEYPQTIKYTERIRSAFSIRDFDEWITVSKIKLTVDDEDKYCDPDLAKQIVIEKEDMGNYSQKQKYIMREIANEYEKVKGAFFQNREAMKLASLDRMFNFALTDESSDRKRMSKNPMIRSCRTTNEFSRNEETFFFADIGGGPGAHAEFLLWRKGFYNAKGFGCTMKSKYPTKPNNMGDYERKSFAAGSFAFFDTYYGIKGNGDICDPENLKSFENYVKERTDGKGVHLVVCDGAIDPDGRETRQELFHNRLFLCEFIAALSLCRINEGNFVCKLYDTVTPFTVGLIYLMWVAFDEIAICKPVSVRPACSEKFLVGNKLTEMGATVIKEYLTYVNEQFDKLPEGMDITQVVQKVVLDLDTKFLKFIMEHNRKVFLAQINSLQFYKKCLKNSKLSPLNQNKARVDALEYWNIPNISRDGFDLRQFYHLFAYNDQSTFRTLPRLNDTHNVLSEFCVQMLNSSDHRILMSDDRGYIHILQPNNPTIKGIRNAEYHGFPPRSIVLIQHKNGNFGPESQNFPLRIIDAAVLANDEVAFLPLFLRLKYAKKFAQNAVVRFDGKRIPLEVTSAYSLNVTQIKNFSENYHGTLKLSKLYKEEYKLTWNKDKRCEEIIHFPTMDVVNKDNRIYSSFWDNLYSACKISDWANSSSNFVDKITEIHRKFCVCNDLSDTEDE</sequence>